<keyword evidence="4" id="KW-0793">Thylakoid</keyword>
<keyword evidence="2" id="KW-0042">Antenna complex</keyword>
<protein>
    <submittedName>
        <fullName evidence="8">Phycobilisome linker polypeptide</fullName>
    </submittedName>
</protein>
<dbReference type="PANTHER" id="PTHR34011">
    <property type="entry name" value="PHYCOBILISOME 32.1 KDA LINKER POLYPEPTIDE, PHYCOCYANIN-ASSOCIATED, ROD 2-RELATED"/>
    <property type="match status" value="1"/>
</dbReference>
<dbReference type="Gene3D" id="1.10.3130.20">
    <property type="entry name" value="Phycobilisome linker domain"/>
    <property type="match status" value="1"/>
</dbReference>
<evidence type="ECO:0000256" key="3">
    <source>
        <dbReference type="ARBA" id="ARBA00022738"/>
    </source>
</evidence>
<organism evidence="8">
    <name type="scientific">Oscillatoriales cyanobacterium SpSt-402</name>
    <dbReference type="NCBI Taxonomy" id="2282168"/>
    <lineage>
        <taxon>Bacteria</taxon>
        <taxon>Bacillati</taxon>
        <taxon>Cyanobacteriota</taxon>
        <taxon>Cyanophyceae</taxon>
        <taxon>Oscillatoriophycideae</taxon>
        <taxon>Oscillatoriales</taxon>
    </lineage>
</organism>
<dbReference type="Pfam" id="PF00427">
    <property type="entry name" value="PBS_linker_poly"/>
    <property type="match status" value="1"/>
</dbReference>
<comment type="similarity">
    <text evidence="6">Belongs to the phycobilisome linker protein family.</text>
</comment>
<sequence length="239" mass="27904">MIAFQPITVNRYSTLEERQTALRHIYHQVLERQPYAFERKLLAKVEKDFLNDKSGVRRFLKELGHSQVYLNSFYHNSSNMKFLELCFKHFLGRAPIDQDEIKFYCEILMHKGVAQFITAILDSEEYRKTFGCFTVPYPRTERYYSSPKAYTESHLLNHEHIGQRGRSIPTIYWHQLGLNCDAGVCRHPEADEAIDSQISQDDLSQLLQLFRNSPPQEVVATLSADQKEMLRRAVLNSGK</sequence>
<dbReference type="InterPro" id="IPR001297">
    <property type="entry name" value="PBS_linker_dom"/>
</dbReference>
<dbReference type="GO" id="GO:0015979">
    <property type="term" value="P:photosynthesis"/>
    <property type="evidence" value="ECO:0007669"/>
    <property type="project" value="InterPro"/>
</dbReference>
<keyword evidence="3 6" id="KW-0605">Phycobilisome</keyword>
<dbReference type="AlphaFoldDB" id="A0A832H431"/>
<dbReference type="EMBL" id="DSRD01000777">
    <property type="protein sequence ID" value="HGW95084.1"/>
    <property type="molecule type" value="Genomic_DNA"/>
</dbReference>
<evidence type="ECO:0000256" key="6">
    <source>
        <dbReference type="PROSITE-ProRule" id="PRU00775"/>
    </source>
</evidence>
<dbReference type="PROSITE" id="PS51445">
    <property type="entry name" value="PBS_LINKER"/>
    <property type="match status" value="1"/>
</dbReference>
<name>A0A832H431_9CYAN</name>
<accession>A0A832H431</accession>
<feature type="domain" description="PBS-linker" evidence="7">
    <location>
        <begin position="1"/>
        <end position="170"/>
    </location>
</feature>
<evidence type="ECO:0000256" key="4">
    <source>
        <dbReference type="ARBA" id="ARBA00023078"/>
    </source>
</evidence>
<evidence type="ECO:0000313" key="8">
    <source>
        <dbReference type="EMBL" id="HGW95084.1"/>
    </source>
</evidence>
<comment type="subcellular location">
    <subcellularLocation>
        <location evidence="1">Endomembrane system</location>
    </subcellularLocation>
</comment>
<evidence type="ECO:0000259" key="7">
    <source>
        <dbReference type="PROSITE" id="PS51445"/>
    </source>
</evidence>
<evidence type="ECO:0000256" key="1">
    <source>
        <dbReference type="ARBA" id="ARBA00004308"/>
    </source>
</evidence>
<dbReference type="GO" id="GO:0030089">
    <property type="term" value="C:phycobilisome"/>
    <property type="evidence" value="ECO:0007669"/>
    <property type="project" value="UniProtKB-UniRule"/>
</dbReference>
<keyword evidence="5" id="KW-0472">Membrane</keyword>
<evidence type="ECO:0000256" key="5">
    <source>
        <dbReference type="ARBA" id="ARBA00023136"/>
    </source>
</evidence>
<evidence type="ECO:0000256" key="2">
    <source>
        <dbReference type="ARBA" id="ARBA00022549"/>
    </source>
</evidence>
<proteinExistence type="inferred from homology"/>
<dbReference type="InterPro" id="IPR038255">
    <property type="entry name" value="PBS_linker_sf"/>
</dbReference>
<gene>
    <name evidence="8" type="ORF">ENR47_12505</name>
</gene>
<dbReference type="GO" id="GO:0012505">
    <property type="term" value="C:endomembrane system"/>
    <property type="evidence" value="ECO:0007669"/>
    <property type="project" value="UniProtKB-SubCell"/>
</dbReference>
<reference evidence="8" key="1">
    <citation type="journal article" date="2020" name="mSystems">
        <title>Genome- and Community-Level Interaction Insights into Carbon Utilization and Element Cycling Functions of Hydrothermarchaeota in Hydrothermal Sediment.</title>
        <authorList>
            <person name="Zhou Z."/>
            <person name="Liu Y."/>
            <person name="Xu W."/>
            <person name="Pan J."/>
            <person name="Luo Z.H."/>
            <person name="Li M."/>
        </authorList>
    </citation>
    <scope>NUCLEOTIDE SEQUENCE [LARGE SCALE GENOMIC DNA]</scope>
    <source>
        <strain evidence="8">SpSt-402</strain>
    </source>
</reference>
<comment type="caution">
    <text evidence="8">The sequence shown here is derived from an EMBL/GenBank/DDBJ whole genome shotgun (WGS) entry which is preliminary data.</text>
</comment>